<evidence type="ECO:0000313" key="3">
    <source>
        <dbReference type="Proteomes" id="UP000314294"/>
    </source>
</evidence>
<dbReference type="EMBL" id="SRLO01000939">
    <property type="protein sequence ID" value="TNN43901.1"/>
    <property type="molecule type" value="Genomic_DNA"/>
</dbReference>
<keyword evidence="3" id="KW-1185">Reference proteome</keyword>
<accession>A0A4Z2FSC1</accession>
<name>A0A4Z2FSC1_9TELE</name>
<dbReference type="AlphaFoldDB" id="A0A4Z2FSC1"/>
<feature type="region of interest" description="Disordered" evidence="1">
    <location>
        <begin position="65"/>
        <end position="86"/>
    </location>
</feature>
<organism evidence="2 3">
    <name type="scientific">Liparis tanakae</name>
    <name type="common">Tanaka's snailfish</name>
    <dbReference type="NCBI Taxonomy" id="230148"/>
    <lineage>
        <taxon>Eukaryota</taxon>
        <taxon>Metazoa</taxon>
        <taxon>Chordata</taxon>
        <taxon>Craniata</taxon>
        <taxon>Vertebrata</taxon>
        <taxon>Euteleostomi</taxon>
        <taxon>Actinopterygii</taxon>
        <taxon>Neopterygii</taxon>
        <taxon>Teleostei</taxon>
        <taxon>Neoteleostei</taxon>
        <taxon>Acanthomorphata</taxon>
        <taxon>Eupercaria</taxon>
        <taxon>Perciformes</taxon>
        <taxon>Cottioidei</taxon>
        <taxon>Cottales</taxon>
        <taxon>Liparidae</taxon>
        <taxon>Liparis</taxon>
    </lineage>
</organism>
<feature type="compositionally biased region" description="Basic and acidic residues" evidence="1">
    <location>
        <begin position="1"/>
        <end position="11"/>
    </location>
</feature>
<reference evidence="2 3" key="1">
    <citation type="submission" date="2019-03" db="EMBL/GenBank/DDBJ databases">
        <title>First draft genome of Liparis tanakae, snailfish: a comprehensive survey of snailfish specific genes.</title>
        <authorList>
            <person name="Kim W."/>
            <person name="Song I."/>
            <person name="Jeong J.-H."/>
            <person name="Kim D."/>
            <person name="Kim S."/>
            <person name="Ryu S."/>
            <person name="Song J.Y."/>
            <person name="Lee S.K."/>
        </authorList>
    </citation>
    <scope>NUCLEOTIDE SEQUENCE [LARGE SCALE GENOMIC DNA]</scope>
    <source>
        <tissue evidence="2">Muscle</tissue>
    </source>
</reference>
<evidence type="ECO:0000256" key="1">
    <source>
        <dbReference type="SAM" id="MobiDB-lite"/>
    </source>
</evidence>
<proteinExistence type="predicted"/>
<protein>
    <submittedName>
        <fullName evidence="2">Uncharacterized protein</fullName>
    </submittedName>
</protein>
<dbReference type="Proteomes" id="UP000314294">
    <property type="component" value="Unassembled WGS sequence"/>
</dbReference>
<feature type="region of interest" description="Disordered" evidence="1">
    <location>
        <begin position="1"/>
        <end position="21"/>
    </location>
</feature>
<sequence>MRSVDVPDRLMKSKNGTTSNEKCLGHATVSFCSHSLERPGVTQRTRRSEGEVNLLLPFRHRAACSGGTEPKRHAAHSSHGGGDGESRLGYDSRACVCACVRLLPPPLSAHVTNTLRLC</sequence>
<gene>
    <name evidence="2" type="ORF">EYF80_045923</name>
</gene>
<evidence type="ECO:0000313" key="2">
    <source>
        <dbReference type="EMBL" id="TNN43901.1"/>
    </source>
</evidence>
<comment type="caution">
    <text evidence="2">The sequence shown here is derived from an EMBL/GenBank/DDBJ whole genome shotgun (WGS) entry which is preliminary data.</text>
</comment>